<dbReference type="InterPro" id="IPR029058">
    <property type="entry name" value="AB_hydrolase_fold"/>
</dbReference>
<evidence type="ECO:0000256" key="7">
    <source>
        <dbReference type="RuleBase" id="RU363068"/>
    </source>
</evidence>
<name>A0A5E8BCK5_9ASCO</name>
<evidence type="ECO:0000256" key="3">
    <source>
        <dbReference type="ARBA" id="ARBA00016774"/>
    </source>
</evidence>
<dbReference type="InterPro" id="IPR000801">
    <property type="entry name" value="Esterase-like"/>
</dbReference>
<reference evidence="8 9" key="1">
    <citation type="submission" date="2019-09" db="EMBL/GenBank/DDBJ databases">
        <authorList>
            <person name="Brejova B."/>
        </authorList>
    </citation>
    <scope>NUCLEOTIDE SEQUENCE [LARGE SCALE GENOMIC DNA]</scope>
</reference>
<dbReference type="PANTHER" id="PTHR10061">
    <property type="entry name" value="S-FORMYLGLUTATHIONE HYDROLASE"/>
    <property type="match status" value="1"/>
</dbReference>
<comment type="catalytic activity">
    <reaction evidence="7">
        <text>S-formylglutathione + H2O = formate + glutathione + H(+)</text>
        <dbReference type="Rhea" id="RHEA:14961"/>
        <dbReference type="ChEBI" id="CHEBI:15377"/>
        <dbReference type="ChEBI" id="CHEBI:15378"/>
        <dbReference type="ChEBI" id="CHEBI:15740"/>
        <dbReference type="ChEBI" id="CHEBI:57688"/>
        <dbReference type="ChEBI" id="CHEBI:57925"/>
        <dbReference type="EC" id="3.1.2.12"/>
    </reaction>
</comment>
<dbReference type="Gene3D" id="3.40.50.1820">
    <property type="entry name" value="alpha/beta hydrolase"/>
    <property type="match status" value="1"/>
</dbReference>
<dbReference type="GO" id="GO:0052689">
    <property type="term" value="F:carboxylic ester hydrolase activity"/>
    <property type="evidence" value="ECO:0007669"/>
    <property type="project" value="UniProtKB-KW"/>
</dbReference>
<comment type="subcellular location">
    <subcellularLocation>
        <location evidence="7">Cytoplasm</location>
    </subcellularLocation>
</comment>
<evidence type="ECO:0000256" key="4">
    <source>
        <dbReference type="ARBA" id="ARBA00022487"/>
    </source>
</evidence>
<evidence type="ECO:0000256" key="6">
    <source>
        <dbReference type="PIRSR" id="PIRSR614186-1"/>
    </source>
</evidence>
<keyword evidence="4 7" id="KW-0719">Serine esterase</keyword>
<evidence type="ECO:0000313" key="9">
    <source>
        <dbReference type="Proteomes" id="UP000398389"/>
    </source>
</evidence>
<dbReference type="AlphaFoldDB" id="A0A5E8BCK5"/>
<sequence>MSSSAFTINAVVTTFGGKLYKLTHTSPTLKASIDANVFVPPQAANEKVPVLIYLSGLTCTPQNASEKGFLHAWAAHYGLAIIFPDTSPRGLELPGEHDSWDFGSAAGFYVNATQEPWAGHYKMYDYITEELPELVFTDPEFGSKLDGSRVSLSGHSMGGHGALTLFLKNPGKYKSVSAFAPISNPINAPWGVKAFTGYFGEDNKDLWKQHDATELIGNYSGPTPDILIDVGKGDGFYQQKQLLPENLVEASKGTSYEGKVNLRLHDGYDHSYYFVSSFAKDHIEHAVKYLSGKSVL</sequence>
<dbReference type="OrthoDB" id="420518at2759"/>
<dbReference type="GeneID" id="43580889"/>
<dbReference type="GO" id="GO:0005829">
    <property type="term" value="C:cytosol"/>
    <property type="evidence" value="ECO:0007669"/>
    <property type="project" value="TreeGrafter"/>
</dbReference>
<accession>A0A5E8BCK5</accession>
<dbReference type="InterPro" id="IPR014186">
    <property type="entry name" value="S-formylglutathione_hydrol"/>
</dbReference>
<dbReference type="NCBIfam" id="TIGR02821">
    <property type="entry name" value="fghA_ester_D"/>
    <property type="match status" value="1"/>
</dbReference>
<evidence type="ECO:0000256" key="2">
    <source>
        <dbReference type="ARBA" id="ARBA00012479"/>
    </source>
</evidence>
<dbReference type="EMBL" id="CABVLU010000002">
    <property type="protein sequence ID" value="VVT49029.1"/>
    <property type="molecule type" value="Genomic_DNA"/>
</dbReference>
<dbReference type="SUPFAM" id="SSF53474">
    <property type="entry name" value="alpha/beta-Hydrolases"/>
    <property type="match status" value="1"/>
</dbReference>
<comment type="function">
    <text evidence="7">Serine hydrolase involved in the detoxification of formaldehyde.</text>
</comment>
<feature type="active site" description="Charge relay system" evidence="6">
    <location>
        <position position="156"/>
    </location>
</feature>
<comment type="similarity">
    <text evidence="1 7">Belongs to the esterase D family.</text>
</comment>
<keyword evidence="7" id="KW-0963">Cytoplasm</keyword>
<dbReference type="EC" id="3.1.2.12" evidence="2 7"/>
<dbReference type="PANTHER" id="PTHR10061:SF0">
    <property type="entry name" value="S-FORMYLGLUTATHIONE HYDROLASE"/>
    <property type="match status" value="1"/>
</dbReference>
<feature type="active site" description="Charge relay system" evidence="6">
    <location>
        <position position="270"/>
    </location>
</feature>
<dbReference type="GO" id="GO:0018738">
    <property type="term" value="F:S-formylglutathione hydrolase activity"/>
    <property type="evidence" value="ECO:0007669"/>
    <property type="project" value="UniProtKB-EC"/>
</dbReference>
<keyword evidence="9" id="KW-1185">Reference proteome</keyword>
<dbReference type="FunFam" id="3.40.50.1820:FF:000002">
    <property type="entry name" value="S-formylglutathione hydrolase"/>
    <property type="match status" value="1"/>
</dbReference>
<keyword evidence="5 7" id="KW-0378">Hydrolase</keyword>
<evidence type="ECO:0000256" key="1">
    <source>
        <dbReference type="ARBA" id="ARBA00005622"/>
    </source>
</evidence>
<dbReference type="Proteomes" id="UP000398389">
    <property type="component" value="Unassembled WGS sequence"/>
</dbReference>
<gene>
    <name evidence="8" type="ORF">SAPINGB_P002069</name>
</gene>
<feature type="active site" description="Charge relay system" evidence="6">
    <location>
        <position position="234"/>
    </location>
</feature>
<organism evidence="8 9">
    <name type="scientific">Magnusiomyces paraingens</name>
    <dbReference type="NCBI Taxonomy" id="2606893"/>
    <lineage>
        <taxon>Eukaryota</taxon>
        <taxon>Fungi</taxon>
        <taxon>Dikarya</taxon>
        <taxon>Ascomycota</taxon>
        <taxon>Saccharomycotina</taxon>
        <taxon>Dipodascomycetes</taxon>
        <taxon>Dipodascales</taxon>
        <taxon>Dipodascaceae</taxon>
        <taxon>Magnusiomyces</taxon>
    </lineage>
</organism>
<dbReference type="Pfam" id="PF00756">
    <property type="entry name" value="Esterase"/>
    <property type="match status" value="1"/>
</dbReference>
<protein>
    <recommendedName>
        <fullName evidence="3 7">S-formylglutathione hydrolase</fullName>
        <ecNumber evidence="2 7">3.1.2.12</ecNumber>
    </recommendedName>
</protein>
<evidence type="ECO:0000313" key="8">
    <source>
        <dbReference type="EMBL" id="VVT49029.1"/>
    </source>
</evidence>
<dbReference type="RefSeq" id="XP_031852680.1">
    <property type="nucleotide sequence ID" value="XM_031996789.1"/>
</dbReference>
<dbReference type="GO" id="GO:0046294">
    <property type="term" value="P:formaldehyde catabolic process"/>
    <property type="evidence" value="ECO:0007669"/>
    <property type="project" value="InterPro"/>
</dbReference>
<proteinExistence type="inferred from homology"/>
<evidence type="ECO:0000256" key="5">
    <source>
        <dbReference type="ARBA" id="ARBA00022801"/>
    </source>
</evidence>